<comment type="caution">
    <text evidence="4">The sequence shown here is derived from an EMBL/GenBank/DDBJ whole genome shotgun (WGS) entry which is preliminary data.</text>
</comment>
<dbReference type="InterPro" id="IPR001251">
    <property type="entry name" value="CRAL-TRIO_dom"/>
</dbReference>
<evidence type="ECO:0000256" key="1">
    <source>
        <dbReference type="SAM" id="MobiDB-lite"/>
    </source>
</evidence>
<dbReference type="InterPro" id="IPR036865">
    <property type="entry name" value="CRAL-TRIO_dom_sf"/>
</dbReference>
<feature type="domain" description="CRAL-TRIO" evidence="3">
    <location>
        <begin position="241"/>
        <end position="401"/>
    </location>
</feature>
<dbReference type="SUPFAM" id="SSF52087">
    <property type="entry name" value="CRAL/TRIO domain"/>
    <property type="match status" value="1"/>
</dbReference>
<dbReference type="Pfam" id="PF00650">
    <property type="entry name" value="CRAL_TRIO"/>
    <property type="match status" value="1"/>
</dbReference>
<evidence type="ECO:0000313" key="4">
    <source>
        <dbReference type="EMBL" id="KAF5744622.1"/>
    </source>
</evidence>
<dbReference type="Gene3D" id="3.40.525.10">
    <property type="entry name" value="CRAL-TRIO lipid binding domain"/>
    <property type="match status" value="1"/>
</dbReference>
<feature type="region of interest" description="Disordered" evidence="1">
    <location>
        <begin position="140"/>
        <end position="169"/>
    </location>
</feature>
<accession>A0A7J7DE68</accession>
<feature type="compositionally biased region" description="Polar residues" evidence="1">
    <location>
        <begin position="140"/>
        <end position="149"/>
    </location>
</feature>
<keyword evidence="5" id="KW-1185">Reference proteome</keyword>
<dbReference type="FunCoup" id="A0A7J7DE68">
    <property type="interactions" value="913"/>
</dbReference>
<proteinExistence type="predicted"/>
<sequence length="482" mass="54156">MGDPLRASGPSWNSKLSSVTSRKEVLNRSLVASTPKGLSGRASRHIASLRQGRTGWGAAADIAVFLLKVAALETVRRVSRSTCPFVWSSIQALQVLCYPPFKWIQRWAPFKGLIGRIQIFSRPLLVISIATAFSDQSACNVETSNGSDSSHAHSETGAEPPQVPSMLDTRSPDAALERPASETWMIQLHKDLKSQGISLPERIDEDELVRFHKAANGDYSVLLAAIKKTIRWRQTYQILSEQELETWSNMIFWHGVDLIQRPCLIVRLGLACSRLPSHDRPRFAQAVISQVEHGVLHLVNLDNPHITVLVDCEGLSPLRIPMQMMRSCSSLLQHHFPNRLGYLFVIRLPPMVQVIAQTFFQSLKPTTRKKLKIEGDIYHRVLSEYLPTLPSYLGGNCICLRCSDIRLRGMQQPHTNERNGIESDAYLSDDEDLQSPHLFYEPDIPTVSNFDCVFRTAVIGILMMWVFIALISGLNDPESRPF</sequence>
<protein>
    <submittedName>
        <fullName evidence="4">Phosphatidylinositol/phosphatidylcholine transfer protein SFH8 isoform X1</fullName>
    </submittedName>
</protein>
<dbReference type="InParanoid" id="A0A7J7DE68"/>
<dbReference type="OrthoDB" id="1434354at2759"/>
<dbReference type="AlphaFoldDB" id="A0A7J7DE68"/>
<dbReference type="EMBL" id="JAAARO010000007">
    <property type="protein sequence ID" value="KAF5744622.1"/>
    <property type="molecule type" value="Genomic_DNA"/>
</dbReference>
<gene>
    <name evidence="4" type="ORF">HS088_TW07G00197</name>
</gene>
<keyword evidence="2" id="KW-1133">Transmembrane helix</keyword>
<keyword evidence="2" id="KW-0472">Membrane</keyword>
<dbReference type="PANTHER" id="PTHR47041:SF2">
    <property type="entry name" value="SEC14 CYTOSOLIC FACTOR FAMILY PROTEIN _ PHOSPHOGLYCERIDE TRANSFER FAMILY PROTEIN"/>
    <property type="match status" value="1"/>
</dbReference>
<evidence type="ECO:0000259" key="3">
    <source>
        <dbReference type="PROSITE" id="PS50191"/>
    </source>
</evidence>
<dbReference type="PROSITE" id="PS50191">
    <property type="entry name" value="CRAL_TRIO"/>
    <property type="match status" value="1"/>
</dbReference>
<dbReference type="CDD" id="cd00170">
    <property type="entry name" value="SEC14"/>
    <property type="match status" value="1"/>
</dbReference>
<name>A0A7J7DE68_TRIWF</name>
<evidence type="ECO:0000256" key="2">
    <source>
        <dbReference type="SAM" id="Phobius"/>
    </source>
</evidence>
<organism evidence="4 5">
    <name type="scientific">Tripterygium wilfordii</name>
    <name type="common">Thunder God vine</name>
    <dbReference type="NCBI Taxonomy" id="458696"/>
    <lineage>
        <taxon>Eukaryota</taxon>
        <taxon>Viridiplantae</taxon>
        <taxon>Streptophyta</taxon>
        <taxon>Embryophyta</taxon>
        <taxon>Tracheophyta</taxon>
        <taxon>Spermatophyta</taxon>
        <taxon>Magnoliopsida</taxon>
        <taxon>eudicotyledons</taxon>
        <taxon>Gunneridae</taxon>
        <taxon>Pentapetalae</taxon>
        <taxon>rosids</taxon>
        <taxon>fabids</taxon>
        <taxon>Celastrales</taxon>
        <taxon>Celastraceae</taxon>
        <taxon>Tripterygium</taxon>
    </lineage>
</organism>
<reference evidence="4 5" key="1">
    <citation type="journal article" date="2020" name="Nat. Commun.">
        <title>Genome of Tripterygium wilfordii and identification of cytochrome P450 involved in triptolide biosynthesis.</title>
        <authorList>
            <person name="Tu L."/>
            <person name="Su P."/>
            <person name="Zhang Z."/>
            <person name="Gao L."/>
            <person name="Wang J."/>
            <person name="Hu T."/>
            <person name="Zhou J."/>
            <person name="Zhang Y."/>
            <person name="Zhao Y."/>
            <person name="Liu Y."/>
            <person name="Song Y."/>
            <person name="Tong Y."/>
            <person name="Lu Y."/>
            <person name="Yang J."/>
            <person name="Xu C."/>
            <person name="Jia M."/>
            <person name="Peters R.J."/>
            <person name="Huang L."/>
            <person name="Gao W."/>
        </authorList>
    </citation>
    <scope>NUCLEOTIDE SEQUENCE [LARGE SCALE GENOMIC DNA]</scope>
    <source>
        <strain evidence="5">cv. XIE 37</strain>
        <tissue evidence="4">Leaf</tissue>
    </source>
</reference>
<feature type="transmembrane region" description="Helical" evidence="2">
    <location>
        <begin position="453"/>
        <end position="474"/>
    </location>
</feature>
<keyword evidence="2" id="KW-0812">Transmembrane</keyword>
<dbReference type="PANTHER" id="PTHR47041">
    <property type="entry name" value="SEC14 CYTOSOLIC FACTOR FAMILY PROTEIN / PHOSPHOGLYCERIDE TRANSFER FAMILY PROTEIN"/>
    <property type="match status" value="1"/>
</dbReference>
<dbReference type="SMART" id="SM00516">
    <property type="entry name" value="SEC14"/>
    <property type="match status" value="1"/>
</dbReference>
<dbReference type="Proteomes" id="UP000593562">
    <property type="component" value="Unassembled WGS sequence"/>
</dbReference>
<evidence type="ECO:0000313" key="5">
    <source>
        <dbReference type="Proteomes" id="UP000593562"/>
    </source>
</evidence>